<evidence type="ECO:0000313" key="1">
    <source>
        <dbReference type="EMBL" id="CAK9278274.1"/>
    </source>
</evidence>
<name>A0ABP0XGM2_9BRYO</name>
<accession>A0ABP0XGM2</accession>
<keyword evidence="2" id="KW-1185">Reference proteome</keyword>
<sequence length="470" mass="53713">MASSKCYQLRAKGNAEYKQLSECSCVFAAPVRRRKLVLVCQQYVDALGCSHTAAERAACFKNLGMLHVMWGKFQFKDAMEEGAAGDSSKLACLKPRLLIAVKHLLEALREGKSADRPEAWLEHLHGVLLGLVEWVVEQTRVLGLSSAPLLRWLCDSFDLALDKSRVRCGAAVIAHLRLAEELFQQGILKLGNDEDEIRDFRGCLASMHDCLQFLRKAKSFSVNCHGQHTANALFPEIEELQERAQLQIFVCESMQAIRTGDQVLEKALFDEEEVNMELAMQAVDFYRSAVLLTRERDIEGEAIATSQLGRVFSDVLKDTVRASKFHYQATKLALTVMLPRIGRSRWYKYTCAKHAEYQEQVVRNEERAHEQKWAPTKKGMEKELKKLNQEAKKGGLEFLLYIYKNHPNPDPKKVRDVMLKEEGLTKQMLRSAICHYHPDVNRQHPEEWQVLCEEICKILNNMYESSKLAK</sequence>
<protein>
    <recommendedName>
        <fullName evidence="3">J domain-containing protein</fullName>
    </recommendedName>
</protein>
<proteinExistence type="predicted"/>
<organism evidence="1 2">
    <name type="scientific">Sphagnum jensenii</name>
    <dbReference type="NCBI Taxonomy" id="128206"/>
    <lineage>
        <taxon>Eukaryota</taxon>
        <taxon>Viridiplantae</taxon>
        <taxon>Streptophyta</taxon>
        <taxon>Embryophyta</taxon>
        <taxon>Bryophyta</taxon>
        <taxon>Sphagnophytina</taxon>
        <taxon>Sphagnopsida</taxon>
        <taxon>Sphagnales</taxon>
        <taxon>Sphagnaceae</taxon>
        <taxon>Sphagnum</taxon>
    </lineage>
</organism>
<dbReference type="Proteomes" id="UP001497444">
    <property type="component" value="Chromosome 9"/>
</dbReference>
<reference evidence="1" key="1">
    <citation type="submission" date="2024-02" db="EMBL/GenBank/DDBJ databases">
        <authorList>
            <consortium name="ELIXIR-Norway"/>
            <consortium name="Elixir Norway"/>
        </authorList>
    </citation>
    <scope>NUCLEOTIDE SEQUENCE</scope>
</reference>
<gene>
    <name evidence="1" type="ORF">CSSPJE1EN1_LOCUS23752</name>
</gene>
<evidence type="ECO:0008006" key="3">
    <source>
        <dbReference type="Google" id="ProtNLM"/>
    </source>
</evidence>
<dbReference type="EMBL" id="OZ020104">
    <property type="protein sequence ID" value="CAK9278274.1"/>
    <property type="molecule type" value="Genomic_DNA"/>
</dbReference>
<evidence type="ECO:0000313" key="2">
    <source>
        <dbReference type="Proteomes" id="UP001497444"/>
    </source>
</evidence>